<gene>
    <name evidence="2" type="ORF">B0T16DRAFT_456511</name>
</gene>
<keyword evidence="1" id="KW-0732">Signal</keyword>
<evidence type="ECO:0000313" key="3">
    <source>
        <dbReference type="Proteomes" id="UP001174936"/>
    </source>
</evidence>
<feature type="chain" id="PRO_5041269030" evidence="1">
    <location>
        <begin position="19"/>
        <end position="115"/>
    </location>
</feature>
<protein>
    <submittedName>
        <fullName evidence="2">Uncharacterized protein</fullName>
    </submittedName>
</protein>
<evidence type="ECO:0000313" key="2">
    <source>
        <dbReference type="EMBL" id="KAK0649066.1"/>
    </source>
</evidence>
<evidence type="ECO:0000256" key="1">
    <source>
        <dbReference type="SAM" id="SignalP"/>
    </source>
</evidence>
<organism evidence="2 3">
    <name type="scientific">Cercophora newfieldiana</name>
    <dbReference type="NCBI Taxonomy" id="92897"/>
    <lineage>
        <taxon>Eukaryota</taxon>
        <taxon>Fungi</taxon>
        <taxon>Dikarya</taxon>
        <taxon>Ascomycota</taxon>
        <taxon>Pezizomycotina</taxon>
        <taxon>Sordariomycetes</taxon>
        <taxon>Sordariomycetidae</taxon>
        <taxon>Sordariales</taxon>
        <taxon>Lasiosphaeriaceae</taxon>
        <taxon>Cercophora</taxon>
    </lineage>
</organism>
<comment type="caution">
    <text evidence="2">The sequence shown here is derived from an EMBL/GenBank/DDBJ whole genome shotgun (WGS) entry which is preliminary data.</text>
</comment>
<dbReference type="EMBL" id="JAULSV010000003">
    <property type="protein sequence ID" value="KAK0649066.1"/>
    <property type="molecule type" value="Genomic_DNA"/>
</dbReference>
<dbReference type="Proteomes" id="UP001174936">
    <property type="component" value="Unassembled WGS sequence"/>
</dbReference>
<keyword evidence="3" id="KW-1185">Reference proteome</keyword>
<dbReference type="AlphaFoldDB" id="A0AA39YAJ2"/>
<reference evidence="2" key="1">
    <citation type="submission" date="2023-06" db="EMBL/GenBank/DDBJ databases">
        <title>Genome-scale phylogeny and comparative genomics of the fungal order Sordariales.</title>
        <authorList>
            <consortium name="Lawrence Berkeley National Laboratory"/>
            <person name="Hensen N."/>
            <person name="Bonometti L."/>
            <person name="Westerberg I."/>
            <person name="Brannstrom I.O."/>
            <person name="Guillou S."/>
            <person name="Cros-Aarteil S."/>
            <person name="Calhoun S."/>
            <person name="Haridas S."/>
            <person name="Kuo A."/>
            <person name="Mondo S."/>
            <person name="Pangilinan J."/>
            <person name="Riley R."/>
            <person name="Labutti K."/>
            <person name="Andreopoulos B."/>
            <person name="Lipzen A."/>
            <person name="Chen C."/>
            <person name="Yanf M."/>
            <person name="Daum C."/>
            <person name="Ng V."/>
            <person name="Clum A."/>
            <person name="Steindorff A."/>
            <person name="Ohm R."/>
            <person name="Martin F."/>
            <person name="Silar P."/>
            <person name="Natvig D."/>
            <person name="Lalanne C."/>
            <person name="Gautier V."/>
            <person name="Ament-Velasquez S.L."/>
            <person name="Kruys A."/>
            <person name="Hutchinson M.I."/>
            <person name="Powell A.J."/>
            <person name="Barry K."/>
            <person name="Miller A.N."/>
            <person name="Grigoriev I.V."/>
            <person name="Debuchy R."/>
            <person name="Gladieux P."/>
            <person name="Thoren M.H."/>
            <person name="Johannesson H."/>
        </authorList>
    </citation>
    <scope>NUCLEOTIDE SEQUENCE</scope>
    <source>
        <strain evidence="2">SMH2532-1</strain>
    </source>
</reference>
<sequence>MHSTIILSIAAAVGIASAATIPASEPVIEARQPKSCGNVGAFAYLNQPFPPTNSAAHAKGCTLYYCDGNTGQLQLKVQCTNGFNKCQLTPSGQGFIYTTIWVNLLDEFFIPTLVQ</sequence>
<accession>A0AA39YAJ2</accession>
<feature type="signal peptide" evidence="1">
    <location>
        <begin position="1"/>
        <end position="18"/>
    </location>
</feature>
<proteinExistence type="predicted"/>
<name>A0AA39YAJ2_9PEZI</name>